<organism evidence="6 7">
    <name type="scientific">Glaciibacter psychrotolerans</name>
    <dbReference type="NCBI Taxonomy" id="670054"/>
    <lineage>
        <taxon>Bacteria</taxon>
        <taxon>Bacillati</taxon>
        <taxon>Actinomycetota</taxon>
        <taxon>Actinomycetes</taxon>
        <taxon>Micrococcales</taxon>
        <taxon>Microbacteriaceae</taxon>
        <taxon>Glaciibacter</taxon>
    </lineage>
</organism>
<evidence type="ECO:0000259" key="4">
    <source>
        <dbReference type="PROSITE" id="PS51077"/>
    </source>
</evidence>
<proteinExistence type="predicted"/>
<dbReference type="InterPro" id="IPR036390">
    <property type="entry name" value="WH_DNA-bd_sf"/>
</dbReference>
<dbReference type="Proteomes" id="UP000537260">
    <property type="component" value="Unassembled WGS sequence"/>
</dbReference>
<dbReference type="PROSITE" id="PS51078">
    <property type="entry name" value="ICLR_ED"/>
    <property type="match status" value="1"/>
</dbReference>
<gene>
    <name evidence="6" type="ORF">HNR05_002083</name>
</gene>
<dbReference type="EMBL" id="JACCFM010000001">
    <property type="protein sequence ID" value="NYJ20292.1"/>
    <property type="molecule type" value="Genomic_DNA"/>
</dbReference>
<dbReference type="InterPro" id="IPR050707">
    <property type="entry name" value="HTH_MetabolicPath_Reg"/>
</dbReference>
<dbReference type="PANTHER" id="PTHR30136">
    <property type="entry name" value="HELIX-TURN-HELIX TRANSCRIPTIONAL REGULATOR, ICLR FAMILY"/>
    <property type="match status" value="1"/>
</dbReference>
<dbReference type="InterPro" id="IPR036388">
    <property type="entry name" value="WH-like_DNA-bd_sf"/>
</dbReference>
<feature type="domain" description="IclR-ED" evidence="5">
    <location>
        <begin position="69"/>
        <end position="249"/>
    </location>
</feature>
<dbReference type="InterPro" id="IPR029016">
    <property type="entry name" value="GAF-like_dom_sf"/>
</dbReference>
<dbReference type="Gene3D" id="1.10.10.10">
    <property type="entry name" value="Winged helix-like DNA-binding domain superfamily/Winged helix DNA-binding domain"/>
    <property type="match status" value="1"/>
</dbReference>
<dbReference type="SMART" id="SM00346">
    <property type="entry name" value="HTH_ICLR"/>
    <property type="match status" value="1"/>
</dbReference>
<dbReference type="Gene3D" id="3.30.450.40">
    <property type="match status" value="1"/>
</dbReference>
<keyword evidence="7" id="KW-1185">Reference proteome</keyword>
<comment type="caution">
    <text evidence="6">The sequence shown here is derived from an EMBL/GenBank/DDBJ whole genome shotgun (WGS) entry which is preliminary data.</text>
</comment>
<dbReference type="PANTHER" id="PTHR30136:SF7">
    <property type="entry name" value="HTH-TYPE TRANSCRIPTIONAL REGULATOR KDGR-RELATED"/>
    <property type="match status" value="1"/>
</dbReference>
<evidence type="ECO:0000256" key="1">
    <source>
        <dbReference type="ARBA" id="ARBA00023015"/>
    </source>
</evidence>
<reference evidence="6 7" key="1">
    <citation type="submission" date="2020-07" db="EMBL/GenBank/DDBJ databases">
        <title>Sequencing the genomes of 1000 actinobacteria strains.</title>
        <authorList>
            <person name="Klenk H.-P."/>
        </authorList>
    </citation>
    <scope>NUCLEOTIDE SEQUENCE [LARGE SCALE GENOMIC DNA]</scope>
    <source>
        <strain evidence="6 7">LI1</strain>
    </source>
</reference>
<dbReference type="RefSeq" id="WP_179578919.1">
    <property type="nucleotide sequence ID" value="NZ_JACCFM010000001.1"/>
</dbReference>
<dbReference type="Pfam" id="PF09339">
    <property type="entry name" value="HTH_IclR"/>
    <property type="match status" value="1"/>
</dbReference>
<keyword evidence="3" id="KW-0804">Transcription</keyword>
<name>A0A7Z0EEQ2_9MICO</name>
<dbReference type="PROSITE" id="PS51077">
    <property type="entry name" value="HTH_ICLR"/>
    <property type="match status" value="1"/>
</dbReference>
<dbReference type="Pfam" id="PF01614">
    <property type="entry name" value="IclR_C"/>
    <property type="match status" value="1"/>
</dbReference>
<evidence type="ECO:0000313" key="6">
    <source>
        <dbReference type="EMBL" id="NYJ20292.1"/>
    </source>
</evidence>
<accession>A0A7Z0EEQ2</accession>
<dbReference type="InterPro" id="IPR005471">
    <property type="entry name" value="Tscrpt_reg_IclR_N"/>
</dbReference>
<evidence type="ECO:0000256" key="2">
    <source>
        <dbReference type="ARBA" id="ARBA00023125"/>
    </source>
</evidence>
<protein>
    <submittedName>
        <fullName evidence="6">DNA-binding IclR family transcriptional regulator</fullName>
    </submittedName>
</protein>
<evidence type="ECO:0000256" key="3">
    <source>
        <dbReference type="ARBA" id="ARBA00023163"/>
    </source>
</evidence>
<dbReference type="InterPro" id="IPR014757">
    <property type="entry name" value="Tscrpt_reg_IclR_C"/>
</dbReference>
<evidence type="ECO:0000313" key="7">
    <source>
        <dbReference type="Proteomes" id="UP000537260"/>
    </source>
</evidence>
<feature type="domain" description="HTH iclR-type" evidence="4">
    <location>
        <begin position="6"/>
        <end position="68"/>
    </location>
</feature>
<sequence length="253" mass="26959">MTSYAVPALDKALDIVELLASRSDGLTQAQIAQDIGRSVGEIFRVLQTLERRGYILRDRVSGLYFLATRMLELANQHPPLRGLVQRSLGAMQRLASETRQSCNLSVLDGANVRVVAQVESPGDFGFRVRVGAAFEIAATTSGAVLLAFAAPDTRRFVLDELAARGLERSGLAALEARLRRAREQGFLEEVDAAQAGILDLVHPVFGPDGTAVAALTVPCVTTSYGGNDAPRVSALLAETVRELGAGMPELSGD</sequence>
<keyword evidence="2 6" id="KW-0238">DNA-binding</keyword>
<dbReference type="SUPFAM" id="SSF46785">
    <property type="entry name" value="Winged helix' DNA-binding domain"/>
    <property type="match status" value="1"/>
</dbReference>
<dbReference type="AlphaFoldDB" id="A0A7Z0EEQ2"/>
<dbReference type="GO" id="GO:0045892">
    <property type="term" value="P:negative regulation of DNA-templated transcription"/>
    <property type="evidence" value="ECO:0007669"/>
    <property type="project" value="TreeGrafter"/>
</dbReference>
<dbReference type="GO" id="GO:0003700">
    <property type="term" value="F:DNA-binding transcription factor activity"/>
    <property type="evidence" value="ECO:0007669"/>
    <property type="project" value="TreeGrafter"/>
</dbReference>
<keyword evidence="1" id="KW-0805">Transcription regulation</keyword>
<dbReference type="SUPFAM" id="SSF55781">
    <property type="entry name" value="GAF domain-like"/>
    <property type="match status" value="1"/>
</dbReference>
<dbReference type="GO" id="GO:0003677">
    <property type="term" value="F:DNA binding"/>
    <property type="evidence" value="ECO:0007669"/>
    <property type="project" value="UniProtKB-KW"/>
</dbReference>
<evidence type="ECO:0000259" key="5">
    <source>
        <dbReference type="PROSITE" id="PS51078"/>
    </source>
</evidence>